<dbReference type="PROSITE" id="PS50931">
    <property type="entry name" value="HTH_LYSR"/>
    <property type="match status" value="1"/>
</dbReference>
<gene>
    <name evidence="6" type="ORF">SOPEG_3457</name>
</gene>
<dbReference type="GO" id="GO:0003700">
    <property type="term" value="F:DNA-binding transcription factor activity"/>
    <property type="evidence" value="ECO:0007669"/>
    <property type="project" value="InterPro"/>
</dbReference>
<dbReference type="PRINTS" id="PR00039">
    <property type="entry name" value="HTHLYSR"/>
</dbReference>
<dbReference type="CDD" id="cd08414">
    <property type="entry name" value="PBP2_LTTR_aromatics_like"/>
    <property type="match status" value="1"/>
</dbReference>
<evidence type="ECO:0000313" key="6">
    <source>
        <dbReference type="EMBL" id="AHF74761.1"/>
    </source>
</evidence>
<dbReference type="HOGENOM" id="CLU_039613_6_4_6"/>
<dbReference type="STRING" id="2342.SOPEG_3457"/>
<dbReference type="PANTHER" id="PTHR30346:SF28">
    <property type="entry name" value="HTH-TYPE TRANSCRIPTIONAL REGULATOR CYNR"/>
    <property type="match status" value="1"/>
</dbReference>
<protein>
    <submittedName>
        <fullName evidence="6">LysR family transcriptional regulator YnfL</fullName>
    </submittedName>
</protein>
<comment type="similarity">
    <text evidence="1">Belongs to the LysR transcriptional regulatory family.</text>
</comment>
<proteinExistence type="inferred from homology"/>
<evidence type="ECO:0000256" key="2">
    <source>
        <dbReference type="ARBA" id="ARBA00023015"/>
    </source>
</evidence>
<dbReference type="Proteomes" id="UP000019025">
    <property type="component" value="Chromosome"/>
</dbReference>
<dbReference type="Gene3D" id="1.10.10.10">
    <property type="entry name" value="Winged helix-like DNA-binding domain superfamily/Winged helix DNA-binding domain"/>
    <property type="match status" value="1"/>
</dbReference>
<dbReference type="KEGG" id="pes:SOPEG_3457"/>
<dbReference type="Pfam" id="PF03466">
    <property type="entry name" value="LysR_substrate"/>
    <property type="match status" value="1"/>
</dbReference>
<dbReference type="InterPro" id="IPR005119">
    <property type="entry name" value="LysR_subst-bd"/>
</dbReference>
<dbReference type="InterPro" id="IPR000847">
    <property type="entry name" value="LysR_HTH_N"/>
</dbReference>
<dbReference type="SUPFAM" id="SSF53850">
    <property type="entry name" value="Periplasmic binding protein-like II"/>
    <property type="match status" value="1"/>
</dbReference>
<feature type="domain" description="HTH lysR-type" evidence="5">
    <location>
        <begin position="1"/>
        <end position="58"/>
    </location>
</feature>
<keyword evidence="3" id="KW-0238">DNA-binding</keyword>
<name>W0HLI1_9GAMM</name>
<dbReference type="Pfam" id="PF00126">
    <property type="entry name" value="HTH_1"/>
    <property type="match status" value="1"/>
</dbReference>
<dbReference type="FunFam" id="1.10.10.10:FF:000001">
    <property type="entry name" value="LysR family transcriptional regulator"/>
    <property type="match status" value="1"/>
</dbReference>
<reference evidence="6 7" key="1">
    <citation type="journal article" date="2014" name="Genome Biol. Evol.">
        <title>Genome degeneration and adaptation in a nascent stage of symbiosis.</title>
        <authorList>
            <person name="Oakeson K.F."/>
            <person name="Gil R."/>
            <person name="Clayton A.L."/>
            <person name="Dunn D.M."/>
            <person name="von Niederhausern A.C."/>
            <person name="Hamil C."/>
            <person name="Aoyagi A."/>
            <person name="Duval B."/>
            <person name="Baca A."/>
            <person name="Silva F.J."/>
            <person name="Vallier A."/>
            <person name="Jackson D.G."/>
            <person name="Latorre A."/>
            <person name="Weiss R.B."/>
            <person name="Heddi A."/>
            <person name="Moya A."/>
            <person name="Dale C."/>
        </authorList>
    </citation>
    <scope>NUCLEOTIDE SEQUENCE [LARGE SCALE GENOMIC DNA]</scope>
    <source>
        <strain evidence="7">none</strain>
    </source>
</reference>
<sequence>MDIRQLRAFVTLAECLSYREAAERLWLTQPTLTKQIKMLEAEINLVLFLRDNHGTQLSRHGQQLYQDAKKLIGQFNAFKTLCQQLTNGKRGALSLGFISSAMPVMPAIITAFQNAFPDIHLGLQDISSPVQQERILSGQLQAGFMRIPVSPPLAFRKTGSDCLTLIFHKSCRHQQEPLHQLWRRCTLFTVNAETCPGSALQINNFIAAHGIDARKMQCISDTRTLMTMVESRMGVAILPQSAVTVPHQDIICQPLHGEFARWDIGLVWNEKIADPVRDSFISQVTAMLAPACGGREARRR</sequence>
<dbReference type="PATRIC" id="fig|2342.5.peg.3778"/>
<dbReference type="RefSeq" id="WP_025246479.1">
    <property type="nucleotide sequence ID" value="NZ_CP006568.1"/>
</dbReference>
<dbReference type="Gene3D" id="3.40.190.10">
    <property type="entry name" value="Periplasmic binding protein-like II"/>
    <property type="match status" value="2"/>
</dbReference>
<evidence type="ECO:0000256" key="4">
    <source>
        <dbReference type="ARBA" id="ARBA00023163"/>
    </source>
</evidence>
<evidence type="ECO:0000256" key="1">
    <source>
        <dbReference type="ARBA" id="ARBA00009437"/>
    </source>
</evidence>
<keyword evidence="4" id="KW-0804">Transcription</keyword>
<dbReference type="GO" id="GO:0003677">
    <property type="term" value="F:DNA binding"/>
    <property type="evidence" value="ECO:0007669"/>
    <property type="project" value="UniProtKB-KW"/>
</dbReference>
<dbReference type="eggNOG" id="COG0583">
    <property type="taxonomic scope" value="Bacteria"/>
</dbReference>
<dbReference type="SUPFAM" id="SSF46785">
    <property type="entry name" value="Winged helix' DNA-binding domain"/>
    <property type="match status" value="1"/>
</dbReference>
<dbReference type="InterPro" id="IPR036388">
    <property type="entry name" value="WH-like_DNA-bd_sf"/>
</dbReference>
<dbReference type="InterPro" id="IPR036390">
    <property type="entry name" value="WH_DNA-bd_sf"/>
</dbReference>
<accession>W0HLI1</accession>
<dbReference type="PANTHER" id="PTHR30346">
    <property type="entry name" value="TRANSCRIPTIONAL DUAL REGULATOR HCAR-RELATED"/>
    <property type="match status" value="1"/>
</dbReference>
<keyword evidence="2" id="KW-0805">Transcription regulation</keyword>
<dbReference type="EMBL" id="CP006568">
    <property type="protein sequence ID" value="AHF74761.1"/>
    <property type="molecule type" value="Genomic_DNA"/>
</dbReference>
<evidence type="ECO:0000256" key="3">
    <source>
        <dbReference type="ARBA" id="ARBA00023125"/>
    </source>
</evidence>
<evidence type="ECO:0000313" key="7">
    <source>
        <dbReference type="Proteomes" id="UP000019025"/>
    </source>
</evidence>
<dbReference type="AlphaFoldDB" id="W0HLI1"/>
<dbReference type="GO" id="GO:0032993">
    <property type="term" value="C:protein-DNA complex"/>
    <property type="evidence" value="ECO:0007669"/>
    <property type="project" value="TreeGrafter"/>
</dbReference>
<evidence type="ECO:0000259" key="5">
    <source>
        <dbReference type="PROSITE" id="PS50931"/>
    </source>
</evidence>
<keyword evidence="7" id="KW-1185">Reference proteome</keyword>
<organism evidence="6 7">
    <name type="scientific">Candidatus Sodalis pierantonii str. SOPE</name>
    <dbReference type="NCBI Taxonomy" id="2342"/>
    <lineage>
        <taxon>Bacteria</taxon>
        <taxon>Pseudomonadati</taxon>
        <taxon>Pseudomonadota</taxon>
        <taxon>Gammaproteobacteria</taxon>
        <taxon>Enterobacterales</taxon>
        <taxon>Bruguierivoracaceae</taxon>
        <taxon>Sodalis</taxon>
    </lineage>
</organism>